<evidence type="ECO:0000256" key="3">
    <source>
        <dbReference type="ARBA" id="ARBA00022801"/>
    </source>
</evidence>
<dbReference type="Gene3D" id="3.60.15.10">
    <property type="entry name" value="Ribonuclease Z/Hydroxyacylglutathione hydrolase-like"/>
    <property type="match status" value="1"/>
</dbReference>
<dbReference type="InterPro" id="IPR036866">
    <property type="entry name" value="RibonucZ/Hydroxyglut_hydro"/>
</dbReference>
<keyword evidence="2" id="KW-0479">Metal-binding</keyword>
<gene>
    <name evidence="6" type="ORF">GCM10007894_07970</name>
</gene>
<dbReference type="GO" id="GO:0016787">
    <property type="term" value="F:hydrolase activity"/>
    <property type="evidence" value="ECO:0007669"/>
    <property type="project" value="UniProtKB-KW"/>
</dbReference>
<evidence type="ECO:0000256" key="2">
    <source>
        <dbReference type="ARBA" id="ARBA00022723"/>
    </source>
</evidence>
<dbReference type="AlphaFoldDB" id="A0AA37WXP5"/>
<keyword evidence="7" id="KW-1185">Reference proteome</keyword>
<reference evidence="6 7" key="1">
    <citation type="journal article" date="2014" name="Int. J. Syst. Evol. Microbiol.">
        <title>Complete genome sequence of Corynebacterium casei LMG S-19264T (=DSM 44701T), isolated from a smear-ripened cheese.</title>
        <authorList>
            <consortium name="US DOE Joint Genome Institute (JGI-PGF)"/>
            <person name="Walter F."/>
            <person name="Albersmeier A."/>
            <person name="Kalinowski J."/>
            <person name="Ruckert C."/>
        </authorList>
    </citation>
    <scope>NUCLEOTIDE SEQUENCE [LARGE SCALE GENOMIC DNA]</scope>
    <source>
        <strain evidence="6 7">NBRC 112785</strain>
    </source>
</reference>
<protein>
    <submittedName>
        <fullName evidence="6">MBL fold metallo-hydrolase</fullName>
    </submittedName>
</protein>
<evidence type="ECO:0000256" key="1">
    <source>
        <dbReference type="ARBA" id="ARBA00001947"/>
    </source>
</evidence>
<evidence type="ECO:0000313" key="6">
    <source>
        <dbReference type="EMBL" id="GLS82820.1"/>
    </source>
</evidence>
<dbReference type="InterPro" id="IPR051453">
    <property type="entry name" value="MBL_Glyoxalase_II"/>
</dbReference>
<comment type="caution">
    <text evidence="6">The sequence shown here is derived from an EMBL/GenBank/DDBJ whole genome shotgun (WGS) entry which is preliminary data.</text>
</comment>
<name>A0AA37WXP5_9GAMM</name>
<proteinExistence type="predicted"/>
<dbReference type="Pfam" id="PF00753">
    <property type="entry name" value="Lactamase_B"/>
    <property type="match status" value="1"/>
</dbReference>
<dbReference type="GO" id="GO:0046872">
    <property type="term" value="F:metal ion binding"/>
    <property type="evidence" value="ECO:0007669"/>
    <property type="project" value="UniProtKB-KW"/>
</dbReference>
<dbReference type="CDD" id="cd07737">
    <property type="entry name" value="YcbL-like_MBL-fold"/>
    <property type="match status" value="1"/>
</dbReference>
<dbReference type="InterPro" id="IPR001279">
    <property type="entry name" value="Metallo-B-lactamas"/>
</dbReference>
<dbReference type="SMART" id="SM00849">
    <property type="entry name" value="Lactamase_B"/>
    <property type="match status" value="1"/>
</dbReference>
<keyword evidence="3" id="KW-0378">Hydrolase</keyword>
<evidence type="ECO:0000256" key="4">
    <source>
        <dbReference type="ARBA" id="ARBA00022833"/>
    </source>
</evidence>
<organism evidence="6 7">
    <name type="scientific">Paraferrimonas haliotis</name>
    <dbReference type="NCBI Taxonomy" id="2013866"/>
    <lineage>
        <taxon>Bacteria</taxon>
        <taxon>Pseudomonadati</taxon>
        <taxon>Pseudomonadota</taxon>
        <taxon>Gammaproteobacteria</taxon>
        <taxon>Alteromonadales</taxon>
        <taxon>Ferrimonadaceae</taxon>
        <taxon>Paraferrimonas</taxon>
    </lineage>
</organism>
<keyword evidence="4" id="KW-0862">Zinc</keyword>
<dbReference type="SUPFAM" id="SSF56281">
    <property type="entry name" value="Metallo-hydrolase/oxidoreductase"/>
    <property type="match status" value="1"/>
</dbReference>
<evidence type="ECO:0000313" key="7">
    <source>
        <dbReference type="Proteomes" id="UP001157439"/>
    </source>
</evidence>
<dbReference type="PANTHER" id="PTHR46233">
    <property type="entry name" value="HYDROXYACYLGLUTATHIONE HYDROLASE GLOC"/>
    <property type="match status" value="1"/>
</dbReference>
<evidence type="ECO:0000259" key="5">
    <source>
        <dbReference type="SMART" id="SM00849"/>
    </source>
</evidence>
<dbReference type="Proteomes" id="UP001157439">
    <property type="component" value="Unassembled WGS sequence"/>
</dbReference>
<sequence>MALQYKIIPVTPFQQNCSLIWCDVTNQAALVDPGGDPQRIEEALSQTGVQLAAIWLTHGHLDHVGASSAIATQYKVDIIGPGKQDQFWLDGLAQQSQMFGFDTIESFTPTRYLAHGDTLSLGQLTFKVVHVPGHTPGHMAIFNQQANIAWVGDVLFCGSIGRTDFPQSDHQALIHSIRHQLWPLGDDVTFVPGHGPNGTFANERKNNPFVADQLFS</sequence>
<feature type="domain" description="Metallo-beta-lactamase" evidence="5">
    <location>
        <begin position="14"/>
        <end position="194"/>
    </location>
</feature>
<dbReference type="EMBL" id="BSPO01000002">
    <property type="protein sequence ID" value="GLS82820.1"/>
    <property type="molecule type" value="Genomic_DNA"/>
</dbReference>
<dbReference type="PANTHER" id="PTHR46233:SF3">
    <property type="entry name" value="HYDROXYACYLGLUTATHIONE HYDROLASE GLOC"/>
    <property type="match status" value="1"/>
</dbReference>
<comment type="cofactor">
    <cofactor evidence="1">
        <name>Zn(2+)</name>
        <dbReference type="ChEBI" id="CHEBI:29105"/>
    </cofactor>
</comment>
<accession>A0AA37WXP5</accession>